<organism evidence="3 5">
    <name type="scientific">Medicago truncatula</name>
    <name type="common">Barrel medic</name>
    <name type="synonym">Medicago tribuloides</name>
    <dbReference type="NCBI Taxonomy" id="3880"/>
    <lineage>
        <taxon>Eukaryota</taxon>
        <taxon>Viridiplantae</taxon>
        <taxon>Streptophyta</taxon>
        <taxon>Embryophyta</taxon>
        <taxon>Tracheophyta</taxon>
        <taxon>Spermatophyta</taxon>
        <taxon>Magnoliopsida</taxon>
        <taxon>eudicotyledons</taxon>
        <taxon>Gunneridae</taxon>
        <taxon>Pentapetalae</taxon>
        <taxon>rosids</taxon>
        <taxon>fabids</taxon>
        <taxon>Fabales</taxon>
        <taxon>Fabaceae</taxon>
        <taxon>Papilionoideae</taxon>
        <taxon>50 kb inversion clade</taxon>
        <taxon>NPAAA clade</taxon>
        <taxon>Hologalegina</taxon>
        <taxon>IRL clade</taxon>
        <taxon>Trifolieae</taxon>
        <taxon>Medicago</taxon>
    </lineage>
</organism>
<proteinExistence type="predicted"/>
<dbReference type="HOGENOM" id="CLU_2349939_0_0_1"/>
<keyword evidence="2 3" id="KW-0812">Transmembrane</keyword>
<feature type="transmembrane region" description="Helical" evidence="2">
    <location>
        <begin position="37"/>
        <end position="70"/>
    </location>
</feature>
<keyword evidence="2" id="KW-1133">Transmembrane helix</keyword>
<evidence type="ECO:0000313" key="4">
    <source>
        <dbReference type="EnsemblPlants" id="AES72140"/>
    </source>
</evidence>
<reference evidence="3 5" key="1">
    <citation type="journal article" date="2011" name="Nature">
        <title>The Medicago genome provides insight into the evolution of rhizobial symbioses.</title>
        <authorList>
            <person name="Young N.D."/>
            <person name="Debelle F."/>
            <person name="Oldroyd G.E."/>
            <person name="Geurts R."/>
            <person name="Cannon S.B."/>
            <person name="Udvardi M.K."/>
            <person name="Benedito V.A."/>
            <person name="Mayer K.F."/>
            <person name="Gouzy J."/>
            <person name="Schoof H."/>
            <person name="Van de Peer Y."/>
            <person name="Proost S."/>
            <person name="Cook D.R."/>
            <person name="Meyers B.C."/>
            <person name="Spannagl M."/>
            <person name="Cheung F."/>
            <person name="De Mita S."/>
            <person name="Krishnakumar V."/>
            <person name="Gundlach H."/>
            <person name="Zhou S."/>
            <person name="Mudge J."/>
            <person name="Bharti A.K."/>
            <person name="Murray J.D."/>
            <person name="Naoumkina M.A."/>
            <person name="Rosen B."/>
            <person name="Silverstein K.A."/>
            <person name="Tang H."/>
            <person name="Rombauts S."/>
            <person name="Zhao P.X."/>
            <person name="Zhou P."/>
            <person name="Barbe V."/>
            <person name="Bardou P."/>
            <person name="Bechner M."/>
            <person name="Bellec A."/>
            <person name="Berger A."/>
            <person name="Berges H."/>
            <person name="Bidwell S."/>
            <person name="Bisseling T."/>
            <person name="Choisne N."/>
            <person name="Couloux A."/>
            <person name="Denny R."/>
            <person name="Deshpande S."/>
            <person name="Dai X."/>
            <person name="Doyle J.J."/>
            <person name="Dudez A.M."/>
            <person name="Farmer A.D."/>
            <person name="Fouteau S."/>
            <person name="Franken C."/>
            <person name="Gibelin C."/>
            <person name="Gish J."/>
            <person name="Goldstein S."/>
            <person name="Gonzalez A.J."/>
            <person name="Green P.J."/>
            <person name="Hallab A."/>
            <person name="Hartog M."/>
            <person name="Hua A."/>
            <person name="Humphray S.J."/>
            <person name="Jeong D.H."/>
            <person name="Jing Y."/>
            <person name="Jocker A."/>
            <person name="Kenton S.M."/>
            <person name="Kim D.J."/>
            <person name="Klee K."/>
            <person name="Lai H."/>
            <person name="Lang C."/>
            <person name="Lin S."/>
            <person name="Macmil S.L."/>
            <person name="Magdelenat G."/>
            <person name="Matthews L."/>
            <person name="McCorrison J."/>
            <person name="Monaghan E.L."/>
            <person name="Mun J.H."/>
            <person name="Najar F.Z."/>
            <person name="Nicholson C."/>
            <person name="Noirot C."/>
            <person name="O'Bleness M."/>
            <person name="Paule C.R."/>
            <person name="Poulain J."/>
            <person name="Prion F."/>
            <person name="Qin B."/>
            <person name="Qu C."/>
            <person name="Retzel E.F."/>
            <person name="Riddle C."/>
            <person name="Sallet E."/>
            <person name="Samain S."/>
            <person name="Samson N."/>
            <person name="Sanders I."/>
            <person name="Saurat O."/>
            <person name="Scarpelli C."/>
            <person name="Schiex T."/>
            <person name="Segurens B."/>
            <person name="Severin A.J."/>
            <person name="Sherrier D.J."/>
            <person name="Shi R."/>
            <person name="Sims S."/>
            <person name="Singer S.R."/>
            <person name="Sinharoy S."/>
            <person name="Sterck L."/>
            <person name="Viollet A."/>
            <person name="Wang B.B."/>
            <person name="Wang K."/>
            <person name="Wang M."/>
            <person name="Wang X."/>
            <person name="Warfsmann J."/>
            <person name="Weissenbach J."/>
            <person name="White D.D."/>
            <person name="White J.D."/>
            <person name="Wiley G.B."/>
            <person name="Wincker P."/>
            <person name="Xing Y."/>
            <person name="Yang L."/>
            <person name="Yao Z."/>
            <person name="Ying F."/>
            <person name="Zhai J."/>
            <person name="Zhou L."/>
            <person name="Zuber A."/>
            <person name="Denarie J."/>
            <person name="Dixon R.A."/>
            <person name="May G.D."/>
            <person name="Schwartz D.C."/>
            <person name="Rogers J."/>
            <person name="Quetier F."/>
            <person name="Town C.D."/>
            <person name="Roe B.A."/>
        </authorList>
    </citation>
    <scope>NUCLEOTIDE SEQUENCE [LARGE SCALE GENOMIC DNA]</scope>
    <source>
        <strain evidence="3">A17</strain>
        <strain evidence="4 5">cv. Jemalong A17</strain>
    </source>
</reference>
<accession>G7J347</accession>
<evidence type="ECO:0000256" key="1">
    <source>
        <dbReference type="SAM" id="MobiDB-lite"/>
    </source>
</evidence>
<feature type="region of interest" description="Disordered" evidence="1">
    <location>
        <begin position="1"/>
        <end position="20"/>
    </location>
</feature>
<reference evidence="4" key="3">
    <citation type="submission" date="2015-04" db="UniProtKB">
        <authorList>
            <consortium name="EnsemblPlants"/>
        </authorList>
    </citation>
    <scope>IDENTIFICATION</scope>
    <source>
        <strain evidence="4">cv. Jemalong A17</strain>
    </source>
</reference>
<sequence length="97" mass="10556">MQKKQSSIEPDRRKSTRTRLESNCSFSDAIEAQQQQLSFFVTISIVTTVTVPIPAVGIRGFGIGGAVVVISGKEKFFLVTFVTGDLIVAAFECLIET</sequence>
<feature type="transmembrane region" description="Helical" evidence="2">
    <location>
        <begin position="76"/>
        <end position="95"/>
    </location>
</feature>
<name>G7J347_MEDTR</name>
<dbReference type="PaxDb" id="3880-AES72140"/>
<gene>
    <name evidence="3" type="ordered locus">MTR_3g086490</name>
</gene>
<evidence type="ECO:0000256" key="2">
    <source>
        <dbReference type="SAM" id="Phobius"/>
    </source>
</evidence>
<keyword evidence="5" id="KW-1185">Reference proteome</keyword>
<evidence type="ECO:0000313" key="3">
    <source>
        <dbReference type="EMBL" id="AES72140.1"/>
    </source>
</evidence>
<dbReference type="EnsemblPlants" id="AES72140">
    <property type="protein sequence ID" value="AES72140"/>
    <property type="gene ID" value="MTR_3g086490"/>
</dbReference>
<dbReference type="AlphaFoldDB" id="G7J347"/>
<reference evidence="3 5" key="2">
    <citation type="journal article" date="2014" name="BMC Genomics">
        <title>An improved genome release (version Mt4.0) for the model legume Medicago truncatula.</title>
        <authorList>
            <person name="Tang H."/>
            <person name="Krishnakumar V."/>
            <person name="Bidwell S."/>
            <person name="Rosen B."/>
            <person name="Chan A."/>
            <person name="Zhou S."/>
            <person name="Gentzbittel L."/>
            <person name="Childs K.L."/>
            <person name="Yandell M."/>
            <person name="Gundlach H."/>
            <person name="Mayer K.F."/>
            <person name="Schwartz D.C."/>
            <person name="Town C.D."/>
        </authorList>
    </citation>
    <scope>GENOME REANNOTATION</scope>
    <source>
        <strain evidence="4 5">cv. Jemalong A17</strain>
    </source>
</reference>
<protein>
    <submittedName>
        <fullName evidence="3">Transmembrane protein, putative</fullName>
    </submittedName>
</protein>
<dbReference type="Proteomes" id="UP000002051">
    <property type="component" value="Chromosome 3"/>
</dbReference>
<keyword evidence="2" id="KW-0472">Membrane</keyword>
<dbReference type="EMBL" id="CM001219">
    <property type="protein sequence ID" value="AES72140.1"/>
    <property type="molecule type" value="Genomic_DNA"/>
</dbReference>
<evidence type="ECO:0000313" key="5">
    <source>
        <dbReference type="Proteomes" id="UP000002051"/>
    </source>
</evidence>